<gene>
    <name evidence="2" type="ORF">JG687_00015933</name>
</gene>
<sequence>MLGFALHPLYADTARQTPDTAVKERQTIGGASSSLFSPSPQHGSVNKDEDSDDEDPGDNVDLTPTLSMWGDEVFEDNDIDTG</sequence>
<proteinExistence type="predicted"/>
<dbReference type="EMBL" id="JAENGZ010001502">
    <property type="protein sequence ID" value="KAG6947711.1"/>
    <property type="molecule type" value="Genomic_DNA"/>
</dbReference>
<dbReference type="Proteomes" id="UP000688947">
    <property type="component" value="Unassembled WGS sequence"/>
</dbReference>
<comment type="caution">
    <text evidence="2">The sequence shown here is derived from an EMBL/GenBank/DDBJ whole genome shotgun (WGS) entry which is preliminary data.</text>
</comment>
<evidence type="ECO:0000256" key="1">
    <source>
        <dbReference type="SAM" id="MobiDB-lite"/>
    </source>
</evidence>
<feature type="compositionally biased region" description="Acidic residues" evidence="1">
    <location>
        <begin position="49"/>
        <end position="58"/>
    </location>
</feature>
<name>A0A8T1TVJ6_9STRA</name>
<evidence type="ECO:0000313" key="3">
    <source>
        <dbReference type="Proteomes" id="UP000688947"/>
    </source>
</evidence>
<protein>
    <submittedName>
        <fullName evidence="2">Uncharacterized protein</fullName>
    </submittedName>
</protein>
<accession>A0A8T1TVJ6</accession>
<feature type="region of interest" description="Disordered" evidence="1">
    <location>
        <begin position="16"/>
        <end position="82"/>
    </location>
</feature>
<evidence type="ECO:0000313" key="2">
    <source>
        <dbReference type="EMBL" id="KAG6947711.1"/>
    </source>
</evidence>
<feature type="compositionally biased region" description="Polar residues" evidence="1">
    <location>
        <begin position="29"/>
        <end position="43"/>
    </location>
</feature>
<feature type="compositionally biased region" description="Acidic residues" evidence="1">
    <location>
        <begin position="72"/>
        <end position="82"/>
    </location>
</feature>
<dbReference type="AlphaFoldDB" id="A0A8T1TVJ6"/>
<reference evidence="2" key="1">
    <citation type="submission" date="2021-01" db="EMBL/GenBank/DDBJ databases">
        <title>Phytophthora aleatoria, a newly-described species from Pinus radiata is distinct from Phytophthora cactorum isolates based on comparative genomics.</title>
        <authorList>
            <person name="Mcdougal R."/>
            <person name="Panda P."/>
            <person name="Williams N."/>
            <person name="Studholme D.J."/>
        </authorList>
    </citation>
    <scope>NUCLEOTIDE SEQUENCE</scope>
    <source>
        <strain evidence="2">NZFS 3830</strain>
    </source>
</reference>
<organism evidence="2 3">
    <name type="scientific">Phytophthora cactorum</name>
    <dbReference type="NCBI Taxonomy" id="29920"/>
    <lineage>
        <taxon>Eukaryota</taxon>
        <taxon>Sar</taxon>
        <taxon>Stramenopiles</taxon>
        <taxon>Oomycota</taxon>
        <taxon>Peronosporomycetes</taxon>
        <taxon>Peronosporales</taxon>
        <taxon>Peronosporaceae</taxon>
        <taxon>Phytophthora</taxon>
    </lineage>
</organism>